<gene>
    <name evidence="2" type="ORF">SVTN_27470</name>
</gene>
<evidence type="ECO:0000259" key="1">
    <source>
        <dbReference type="PROSITE" id="PS51725"/>
    </source>
</evidence>
<dbReference type="HOGENOM" id="CLU_131496_6_5_11"/>
<dbReference type="AlphaFoldDB" id="A0A0B5IAV0"/>
<protein>
    <submittedName>
        <fullName evidence="2">Antibiotic biosynthesis monooxygenase</fullName>
    </submittedName>
</protein>
<dbReference type="PANTHER" id="PTHR33336:SF3">
    <property type="entry name" value="ABM DOMAIN-CONTAINING PROTEIN"/>
    <property type="match status" value="1"/>
</dbReference>
<dbReference type="GO" id="GO:0005829">
    <property type="term" value="C:cytosol"/>
    <property type="evidence" value="ECO:0007669"/>
    <property type="project" value="TreeGrafter"/>
</dbReference>
<dbReference type="PANTHER" id="PTHR33336">
    <property type="entry name" value="QUINOL MONOOXYGENASE YGIN-RELATED"/>
    <property type="match status" value="1"/>
</dbReference>
<dbReference type="GO" id="GO:0004497">
    <property type="term" value="F:monooxygenase activity"/>
    <property type="evidence" value="ECO:0007669"/>
    <property type="project" value="UniProtKB-KW"/>
</dbReference>
<dbReference type="InterPro" id="IPR011008">
    <property type="entry name" value="Dimeric_a/b-barrel"/>
</dbReference>
<name>A0A0B5IAV0_9ACTN</name>
<dbReference type="EMBL" id="CP010407">
    <property type="protein sequence ID" value="AJF67567.1"/>
    <property type="molecule type" value="Genomic_DNA"/>
</dbReference>
<evidence type="ECO:0000313" key="3">
    <source>
        <dbReference type="Proteomes" id="UP000031774"/>
    </source>
</evidence>
<keyword evidence="2" id="KW-0503">Monooxygenase</keyword>
<reference evidence="2 3" key="1">
    <citation type="submission" date="2014-12" db="EMBL/GenBank/DDBJ databases">
        <title>Complete genome sequence of Streptomyces vietnamensis strain GIMV4.0001, a genetic manipulable producer of the benzoisochromanequinone antibiotic granaticin.</title>
        <authorList>
            <person name="Deng M.R."/>
            <person name="Guo J."/>
            <person name="Ma L.Y."/>
            <person name="Feng G.D."/>
            <person name="Mo C.Y."/>
            <person name="Zhu H.H."/>
        </authorList>
    </citation>
    <scope>NUCLEOTIDE SEQUENCE [LARGE SCALE GENOMIC DNA]</scope>
    <source>
        <strain evidence="3">GIMV4.0001</strain>
    </source>
</reference>
<dbReference type="InterPro" id="IPR050744">
    <property type="entry name" value="AI-2_Isomerase_LsrG"/>
</dbReference>
<accession>A0A0B5IAV0</accession>
<keyword evidence="2" id="KW-0560">Oxidoreductase</keyword>
<dbReference type="STRING" id="362257.SVTN_27470"/>
<evidence type="ECO:0000313" key="2">
    <source>
        <dbReference type="EMBL" id="AJF67567.1"/>
    </source>
</evidence>
<dbReference type="KEGG" id="svt:SVTN_27470"/>
<proteinExistence type="predicted"/>
<dbReference type="PROSITE" id="PS51725">
    <property type="entry name" value="ABM"/>
    <property type="match status" value="1"/>
</dbReference>
<dbReference type="RefSeq" id="WP_041131508.1">
    <property type="nucleotide sequence ID" value="NZ_CP010407.1"/>
</dbReference>
<dbReference type="InterPro" id="IPR007138">
    <property type="entry name" value="ABM_dom"/>
</dbReference>
<keyword evidence="3" id="KW-1185">Reference proteome</keyword>
<dbReference type="SUPFAM" id="SSF54909">
    <property type="entry name" value="Dimeric alpha+beta barrel"/>
    <property type="match status" value="1"/>
</dbReference>
<dbReference type="Gene3D" id="3.30.70.100">
    <property type="match status" value="1"/>
</dbReference>
<sequence length="100" mass="10667">MSQPIKLIVLVATQPGRGAEQIAAFEALAPLVRAEEGCLQYDLHRVADDPDRFALIERWASAEALAAHDVAPHMVAAGVTNKAFRAGPAEVIRLVDAPLS</sequence>
<dbReference type="Proteomes" id="UP000031774">
    <property type="component" value="Chromosome"/>
</dbReference>
<organism evidence="2 3">
    <name type="scientific">Streptomyces vietnamensis</name>
    <dbReference type="NCBI Taxonomy" id="362257"/>
    <lineage>
        <taxon>Bacteria</taxon>
        <taxon>Bacillati</taxon>
        <taxon>Actinomycetota</taxon>
        <taxon>Actinomycetes</taxon>
        <taxon>Kitasatosporales</taxon>
        <taxon>Streptomycetaceae</taxon>
        <taxon>Streptomyces</taxon>
    </lineage>
</organism>
<feature type="domain" description="ABM" evidence="1">
    <location>
        <begin position="5"/>
        <end position="93"/>
    </location>
</feature>
<dbReference type="Pfam" id="PF03992">
    <property type="entry name" value="ABM"/>
    <property type="match status" value="1"/>
</dbReference>